<dbReference type="AlphaFoldDB" id="A0A365TUK8"/>
<dbReference type="Proteomes" id="UP000252204">
    <property type="component" value="Unassembled WGS sequence"/>
</dbReference>
<keyword evidence="3" id="KW-1185">Reference proteome</keyword>
<protein>
    <recommendedName>
        <fullName evidence="1">Insertion element IS150 protein InsJ-like helix-turn-helix domain-containing protein</fullName>
    </recommendedName>
</protein>
<dbReference type="OrthoDB" id="5792776at2"/>
<evidence type="ECO:0000313" key="3">
    <source>
        <dbReference type="Proteomes" id="UP000252204"/>
    </source>
</evidence>
<dbReference type="InterPro" id="IPR055247">
    <property type="entry name" value="InsJ-like_HTH"/>
</dbReference>
<dbReference type="RefSeq" id="WP_146779521.1">
    <property type="nucleotide sequence ID" value="NZ_QNTU01000001.1"/>
</dbReference>
<reference evidence="3" key="1">
    <citation type="submission" date="2018-06" db="EMBL/GenBank/DDBJ databases">
        <title>Whole genome sequencing of four bacterial strains from South Shetland trench revealing bio-synthetic gene clusters.</title>
        <authorList>
            <person name="Abdel-Mageed W.M."/>
            <person name="Lehri B."/>
            <person name="Jarmusch S."/>
            <person name="Miranda K."/>
            <person name="Goodfellow M."/>
            <person name="Jaspars M."/>
            <person name="Karlyshev A.V."/>
        </authorList>
    </citation>
    <scope>NUCLEOTIDE SEQUENCE [LARGE SCALE GENOMIC DNA]</scope>
    <source>
        <strain evidence="3">SST4</strain>
    </source>
</reference>
<accession>A0A365TUK8</accession>
<name>A0A365TUK8_9GAMM</name>
<dbReference type="EMBL" id="QNTU01000001">
    <property type="protein sequence ID" value="RBI69735.1"/>
    <property type="molecule type" value="Genomic_DNA"/>
</dbReference>
<gene>
    <name evidence="2" type="ORF">DQ400_03390</name>
</gene>
<dbReference type="InterPro" id="IPR009057">
    <property type="entry name" value="Homeodomain-like_sf"/>
</dbReference>
<sequence length="255" mass="28251">MSTKHLSPEVLSKRRLMAVQLRLDGHTVAETAARTALSAPTVSAAWKAFKEGGWEAVPVRQRGRPAGQAAMFKQALHQMLAESPASPLPGWSSRALAEWLQAHLEQSVSPRAIEHWWAAQGLKVNPLALEALEKRRSTAGRWYRQQVKPVQAEVEQAGGRNWQGGIRVVPATTGQPRIYQLYLHGKRGALFMRCFSAPPLAEDYITGFERLLAHAEGPVSLVFHGAWFQASPDIQAWLSRHTDFHLVNVPAHNDG</sequence>
<evidence type="ECO:0000259" key="1">
    <source>
        <dbReference type="Pfam" id="PF13518"/>
    </source>
</evidence>
<feature type="domain" description="Insertion element IS150 protein InsJ-like helix-turn-helix" evidence="1">
    <location>
        <begin position="14"/>
        <end position="65"/>
    </location>
</feature>
<dbReference type="SUPFAM" id="SSF46689">
    <property type="entry name" value="Homeodomain-like"/>
    <property type="match status" value="1"/>
</dbReference>
<dbReference type="Pfam" id="PF13518">
    <property type="entry name" value="HTH_28"/>
    <property type="match status" value="1"/>
</dbReference>
<evidence type="ECO:0000313" key="2">
    <source>
        <dbReference type="EMBL" id="RBI69735.1"/>
    </source>
</evidence>
<proteinExistence type="predicted"/>
<organism evidence="2 3">
    <name type="scientific">Vreelandella sulfidaeris</name>
    <dbReference type="NCBI Taxonomy" id="115553"/>
    <lineage>
        <taxon>Bacteria</taxon>
        <taxon>Pseudomonadati</taxon>
        <taxon>Pseudomonadota</taxon>
        <taxon>Gammaproteobacteria</taxon>
        <taxon>Oceanospirillales</taxon>
        <taxon>Halomonadaceae</taxon>
        <taxon>Vreelandella</taxon>
    </lineage>
</organism>
<comment type="caution">
    <text evidence="2">The sequence shown here is derived from an EMBL/GenBank/DDBJ whole genome shotgun (WGS) entry which is preliminary data.</text>
</comment>